<reference evidence="2 3" key="1">
    <citation type="submission" date="2017-12" db="EMBL/GenBank/DDBJ databases">
        <title>Hemimetabolous genomes reveal molecular basis of termite eusociality.</title>
        <authorList>
            <person name="Harrison M.C."/>
            <person name="Jongepier E."/>
            <person name="Robertson H.M."/>
            <person name="Arning N."/>
            <person name="Bitard-Feildel T."/>
            <person name="Chao H."/>
            <person name="Childers C.P."/>
            <person name="Dinh H."/>
            <person name="Doddapaneni H."/>
            <person name="Dugan S."/>
            <person name="Gowin J."/>
            <person name="Greiner C."/>
            <person name="Han Y."/>
            <person name="Hu H."/>
            <person name="Hughes D.S.T."/>
            <person name="Huylmans A.-K."/>
            <person name="Kemena C."/>
            <person name="Kremer L.P.M."/>
            <person name="Lee S.L."/>
            <person name="Lopez-Ezquerra A."/>
            <person name="Mallet L."/>
            <person name="Monroy-Kuhn J.M."/>
            <person name="Moser A."/>
            <person name="Murali S.C."/>
            <person name="Muzny D.M."/>
            <person name="Otani S."/>
            <person name="Piulachs M.-D."/>
            <person name="Poelchau M."/>
            <person name="Qu J."/>
            <person name="Schaub F."/>
            <person name="Wada-Katsumata A."/>
            <person name="Worley K.C."/>
            <person name="Xie Q."/>
            <person name="Ylla G."/>
            <person name="Poulsen M."/>
            <person name="Gibbs R.A."/>
            <person name="Schal C."/>
            <person name="Richards S."/>
            <person name="Belles X."/>
            <person name="Korb J."/>
            <person name="Bornberg-Bauer E."/>
        </authorList>
    </citation>
    <scope>NUCLEOTIDE SEQUENCE [LARGE SCALE GENOMIC DNA]</scope>
    <source>
        <tissue evidence="2">Whole body</tissue>
    </source>
</reference>
<evidence type="ECO:0000259" key="1">
    <source>
        <dbReference type="PROSITE" id="PS50994"/>
    </source>
</evidence>
<sequence length="199" mass="22705">MQAKQVRLPFDTGRSRAGRPLEIIHSDVCGPTDPTSYDNKKYFLTCVDDYTHFCKIYVLENKSEVYTFLKECVNEAECHFNTRVRRIRWDSGGEYKNNALREWCKKKGIVMEFTTPYSPQLNGTAKRMNHTIVEKTGALIFDSGLSKRMWGEAVLTSAYLLNRSPTLTVNGTPAENLYGKRPDLAGLKIFGSEVYTKIL</sequence>
<dbReference type="InterPro" id="IPR001584">
    <property type="entry name" value="Integrase_cat-core"/>
</dbReference>
<dbReference type="STRING" id="105785.A0A2J7PPC5"/>
<feature type="domain" description="Integrase catalytic" evidence="1">
    <location>
        <begin position="16"/>
        <end position="181"/>
    </location>
</feature>
<comment type="caution">
    <text evidence="2">The sequence shown here is derived from an EMBL/GenBank/DDBJ whole genome shotgun (WGS) entry which is preliminary data.</text>
</comment>
<dbReference type="Proteomes" id="UP000235965">
    <property type="component" value="Unassembled WGS sequence"/>
</dbReference>
<dbReference type="Gene3D" id="3.30.420.10">
    <property type="entry name" value="Ribonuclease H-like superfamily/Ribonuclease H"/>
    <property type="match status" value="1"/>
</dbReference>
<keyword evidence="3" id="KW-1185">Reference proteome</keyword>
<dbReference type="AlphaFoldDB" id="A0A2J7PPC5"/>
<evidence type="ECO:0000313" key="2">
    <source>
        <dbReference type="EMBL" id="PNF18188.1"/>
    </source>
</evidence>
<dbReference type="InterPro" id="IPR036397">
    <property type="entry name" value="RNaseH_sf"/>
</dbReference>
<dbReference type="InterPro" id="IPR012337">
    <property type="entry name" value="RNaseH-like_sf"/>
</dbReference>
<proteinExistence type="predicted"/>
<evidence type="ECO:0000313" key="3">
    <source>
        <dbReference type="Proteomes" id="UP000235965"/>
    </source>
</evidence>
<dbReference type="EMBL" id="NEVH01022835">
    <property type="protein sequence ID" value="PNF18188.1"/>
    <property type="molecule type" value="Genomic_DNA"/>
</dbReference>
<dbReference type="Pfam" id="PF00665">
    <property type="entry name" value="rve"/>
    <property type="match status" value="1"/>
</dbReference>
<dbReference type="InterPro" id="IPR039537">
    <property type="entry name" value="Retrotran_Ty1/copia-like"/>
</dbReference>
<dbReference type="GO" id="GO:0015074">
    <property type="term" value="P:DNA integration"/>
    <property type="evidence" value="ECO:0007669"/>
    <property type="project" value="InterPro"/>
</dbReference>
<protein>
    <recommendedName>
        <fullName evidence="1">Integrase catalytic domain-containing protein</fullName>
    </recommendedName>
</protein>
<dbReference type="OrthoDB" id="413361at2759"/>
<gene>
    <name evidence="2" type="ORF">B7P43_G18259</name>
</gene>
<dbReference type="SUPFAM" id="SSF53098">
    <property type="entry name" value="Ribonuclease H-like"/>
    <property type="match status" value="1"/>
</dbReference>
<accession>A0A2J7PPC5</accession>
<dbReference type="PROSITE" id="PS50994">
    <property type="entry name" value="INTEGRASE"/>
    <property type="match status" value="1"/>
</dbReference>
<organism evidence="2 3">
    <name type="scientific">Cryptotermes secundus</name>
    <dbReference type="NCBI Taxonomy" id="105785"/>
    <lineage>
        <taxon>Eukaryota</taxon>
        <taxon>Metazoa</taxon>
        <taxon>Ecdysozoa</taxon>
        <taxon>Arthropoda</taxon>
        <taxon>Hexapoda</taxon>
        <taxon>Insecta</taxon>
        <taxon>Pterygota</taxon>
        <taxon>Neoptera</taxon>
        <taxon>Polyneoptera</taxon>
        <taxon>Dictyoptera</taxon>
        <taxon>Blattodea</taxon>
        <taxon>Blattoidea</taxon>
        <taxon>Termitoidae</taxon>
        <taxon>Kalotermitidae</taxon>
        <taxon>Cryptotermitinae</taxon>
        <taxon>Cryptotermes</taxon>
    </lineage>
</organism>
<dbReference type="GO" id="GO:0003676">
    <property type="term" value="F:nucleic acid binding"/>
    <property type="evidence" value="ECO:0007669"/>
    <property type="project" value="InterPro"/>
</dbReference>
<name>A0A2J7PPC5_9NEOP</name>
<dbReference type="PANTHER" id="PTHR42648">
    <property type="entry name" value="TRANSPOSASE, PUTATIVE-RELATED"/>
    <property type="match status" value="1"/>
</dbReference>
<dbReference type="InParanoid" id="A0A2J7PPC5"/>
<dbReference type="PANTHER" id="PTHR42648:SF28">
    <property type="entry name" value="TRANSPOSON-ENCODED PROTEIN WITH RIBONUCLEASE H-LIKE AND RETROVIRUS ZINC FINGER-LIKE DOMAINS"/>
    <property type="match status" value="1"/>
</dbReference>